<keyword evidence="6" id="KW-1278">Translocase</keyword>
<dbReference type="EMBL" id="CAJEWD010000008">
    <property type="protein sequence ID" value="CAD2078966.1"/>
    <property type="molecule type" value="Genomic_DNA"/>
</dbReference>
<dbReference type="Proteomes" id="UP000589351">
    <property type="component" value="Unassembled WGS sequence"/>
</dbReference>
<dbReference type="GO" id="GO:0005524">
    <property type="term" value="F:ATP binding"/>
    <property type="evidence" value="ECO:0007669"/>
    <property type="project" value="UniProtKB-KW"/>
</dbReference>
<dbReference type="PANTHER" id="PTHR46743:SF2">
    <property type="entry name" value="TEICHOIC ACIDS EXPORT ATP-BINDING PROTEIN TAGH"/>
    <property type="match status" value="1"/>
</dbReference>
<dbReference type="InterPro" id="IPR003439">
    <property type="entry name" value="ABC_transporter-like_ATP-bd"/>
</dbReference>
<evidence type="ECO:0000256" key="4">
    <source>
        <dbReference type="ARBA" id="ARBA00022741"/>
    </source>
</evidence>
<evidence type="ECO:0000256" key="7">
    <source>
        <dbReference type="ARBA" id="ARBA00023136"/>
    </source>
</evidence>
<keyword evidence="11" id="KW-1185">Reference proteome</keyword>
<dbReference type="SMART" id="SM00382">
    <property type="entry name" value="AAA"/>
    <property type="match status" value="1"/>
</dbReference>
<feature type="domain" description="ABC transporter" evidence="9">
    <location>
        <begin position="4"/>
        <end position="244"/>
    </location>
</feature>
<dbReference type="Gene3D" id="3.40.50.300">
    <property type="entry name" value="P-loop containing nucleotide triphosphate hydrolases"/>
    <property type="match status" value="1"/>
</dbReference>
<dbReference type="InterPro" id="IPR017871">
    <property type="entry name" value="ABC_transporter-like_CS"/>
</dbReference>
<evidence type="ECO:0000313" key="11">
    <source>
        <dbReference type="Proteomes" id="UP000589351"/>
    </source>
</evidence>
<gene>
    <name evidence="10" type="primary">tagH_2</name>
    <name evidence="10" type="ORF">JEODO184_01542</name>
</gene>
<keyword evidence="2" id="KW-0813">Transport</keyword>
<evidence type="ECO:0000313" key="10">
    <source>
        <dbReference type="EMBL" id="CAD2078966.1"/>
    </source>
</evidence>
<dbReference type="CDD" id="cd03220">
    <property type="entry name" value="ABC_KpsT_Wzt"/>
    <property type="match status" value="1"/>
</dbReference>
<evidence type="ECO:0000256" key="5">
    <source>
        <dbReference type="ARBA" id="ARBA00022840"/>
    </source>
</evidence>
<dbReference type="GO" id="GO:0016887">
    <property type="term" value="F:ATP hydrolysis activity"/>
    <property type="evidence" value="ECO:0007669"/>
    <property type="project" value="InterPro"/>
</dbReference>
<evidence type="ECO:0000259" key="9">
    <source>
        <dbReference type="PROSITE" id="PS50893"/>
    </source>
</evidence>
<dbReference type="FunFam" id="3.40.50.300:FF:003010">
    <property type="entry name" value="Teichoic acids export ATP-binding protein TagH"/>
    <property type="match status" value="1"/>
</dbReference>
<accession>A0A6V7RL86</accession>
<keyword evidence="7 8" id="KW-0472">Membrane</keyword>
<dbReference type="GO" id="GO:0140359">
    <property type="term" value="F:ABC-type transporter activity"/>
    <property type="evidence" value="ECO:0007669"/>
    <property type="project" value="InterPro"/>
</dbReference>
<comment type="similarity">
    <text evidence="1">Belongs to the ABC transporter superfamily.</text>
</comment>
<name>A0A6V7RL86_9STAP</name>
<evidence type="ECO:0000256" key="1">
    <source>
        <dbReference type="ARBA" id="ARBA00005417"/>
    </source>
</evidence>
<dbReference type="InterPro" id="IPR003593">
    <property type="entry name" value="AAA+_ATPase"/>
</dbReference>
<dbReference type="InterPro" id="IPR027417">
    <property type="entry name" value="P-loop_NTPase"/>
</dbReference>
<feature type="transmembrane region" description="Helical" evidence="8">
    <location>
        <begin position="280"/>
        <end position="299"/>
    </location>
</feature>
<keyword evidence="8" id="KW-0812">Transmembrane</keyword>
<keyword evidence="3" id="KW-1003">Cell membrane</keyword>
<sequence length="301" mass="34250">MYKVKVENVSKIYDINRNRIQKILSLLTFGTLYKAKPFYALRDIDFEVNSGDTVGILGLNGSGKTTLSDLIAEATVPSKGKIHINGRTSLIAISAGLNNELTGEENIKIKCLMHGLSEKTIEERYDDILEFSELGEFIKQPIKNYSSGMKSRLGFAIAIHTDPDILIVDEALSVGDETFANKCIDRMRDFQKEGKTIFFVSHATGQIRQFCNKAVWVQYGEMKQFGDMKDVVKNYAEFVSQYKNLSHDEQIEYKDKMVEEQMEKSQKLKLPKEHINMSDLAISGVLFLFMLFGIFFQIYSL</sequence>
<evidence type="ECO:0000256" key="2">
    <source>
        <dbReference type="ARBA" id="ARBA00022448"/>
    </source>
</evidence>
<evidence type="ECO:0000256" key="6">
    <source>
        <dbReference type="ARBA" id="ARBA00022967"/>
    </source>
</evidence>
<proteinExistence type="inferred from homology"/>
<dbReference type="RefSeq" id="WP_185126014.1">
    <property type="nucleotide sequence ID" value="NZ_CAJEWD010000008.1"/>
</dbReference>
<evidence type="ECO:0000256" key="8">
    <source>
        <dbReference type="SAM" id="Phobius"/>
    </source>
</evidence>
<dbReference type="Pfam" id="PF00005">
    <property type="entry name" value="ABC_tran"/>
    <property type="match status" value="1"/>
</dbReference>
<dbReference type="AlphaFoldDB" id="A0A6V7RL86"/>
<evidence type="ECO:0000256" key="3">
    <source>
        <dbReference type="ARBA" id="ARBA00022475"/>
    </source>
</evidence>
<dbReference type="InterPro" id="IPR015860">
    <property type="entry name" value="ABC_transpr_TagH-like"/>
</dbReference>
<dbReference type="PROSITE" id="PS50893">
    <property type="entry name" value="ABC_TRANSPORTER_2"/>
    <property type="match status" value="1"/>
</dbReference>
<dbReference type="GO" id="GO:0016020">
    <property type="term" value="C:membrane"/>
    <property type="evidence" value="ECO:0007669"/>
    <property type="project" value="InterPro"/>
</dbReference>
<comment type="caution">
    <text evidence="10">The sequence shown here is derived from an EMBL/GenBank/DDBJ whole genome shotgun (WGS) entry which is preliminary data.</text>
</comment>
<organism evidence="10 11">
    <name type="scientific">Jeotgalicoccus meleagridis</name>
    <dbReference type="NCBI Taxonomy" id="2759181"/>
    <lineage>
        <taxon>Bacteria</taxon>
        <taxon>Bacillati</taxon>
        <taxon>Bacillota</taxon>
        <taxon>Bacilli</taxon>
        <taxon>Bacillales</taxon>
        <taxon>Staphylococcaceae</taxon>
        <taxon>Jeotgalicoccus</taxon>
    </lineage>
</organism>
<dbReference type="PANTHER" id="PTHR46743">
    <property type="entry name" value="TEICHOIC ACIDS EXPORT ATP-BINDING PROTEIN TAGH"/>
    <property type="match status" value="1"/>
</dbReference>
<dbReference type="PROSITE" id="PS00211">
    <property type="entry name" value="ABC_TRANSPORTER_1"/>
    <property type="match status" value="1"/>
</dbReference>
<keyword evidence="5 10" id="KW-0067">ATP-binding</keyword>
<reference evidence="10 11" key="1">
    <citation type="submission" date="2020-07" db="EMBL/GenBank/DDBJ databases">
        <authorList>
            <person name="Criscuolo A."/>
        </authorList>
    </citation>
    <scope>NUCLEOTIDE SEQUENCE [LARGE SCALE GENOMIC DNA]</scope>
    <source>
        <strain evidence="10">CIP111649</strain>
    </source>
</reference>
<protein>
    <submittedName>
        <fullName evidence="10">Teichoic acids export ATP-binding protein TagH</fullName>
    </submittedName>
</protein>
<dbReference type="InterPro" id="IPR050683">
    <property type="entry name" value="Bact_Polysacc_Export_ATP-bd"/>
</dbReference>
<keyword evidence="4" id="KW-0547">Nucleotide-binding</keyword>
<dbReference type="SUPFAM" id="SSF52540">
    <property type="entry name" value="P-loop containing nucleoside triphosphate hydrolases"/>
    <property type="match status" value="1"/>
</dbReference>
<keyword evidence="8" id="KW-1133">Transmembrane helix</keyword>